<dbReference type="Pfam" id="PF02272">
    <property type="entry name" value="DHHA1"/>
    <property type="match status" value="1"/>
</dbReference>
<dbReference type="InterPro" id="IPR001667">
    <property type="entry name" value="DDH_dom"/>
</dbReference>
<feature type="domain" description="DHHA1" evidence="2">
    <location>
        <begin position="240"/>
        <end position="326"/>
    </location>
</feature>
<dbReference type="PANTHER" id="PTHR47618:SF1">
    <property type="entry name" value="BIFUNCTIONAL OLIGORIBONUCLEASE AND PAP PHOSPHATASE NRNA"/>
    <property type="match status" value="1"/>
</dbReference>
<dbReference type="SUPFAM" id="SSF64182">
    <property type="entry name" value="DHH phosphoesterases"/>
    <property type="match status" value="1"/>
</dbReference>
<evidence type="ECO:0000313" key="3">
    <source>
        <dbReference type="EMBL" id="QAT43124.1"/>
    </source>
</evidence>
<protein>
    <submittedName>
        <fullName evidence="3">Bifunctional oligoribonuclease/PAP phosphatase NrnA</fullName>
    </submittedName>
</protein>
<organism evidence="3 4">
    <name type="scientific">Aminipila luticellarii</name>
    <dbReference type="NCBI Taxonomy" id="2507160"/>
    <lineage>
        <taxon>Bacteria</taxon>
        <taxon>Bacillati</taxon>
        <taxon>Bacillota</taxon>
        <taxon>Clostridia</taxon>
        <taxon>Peptostreptococcales</taxon>
        <taxon>Anaerovoracaceae</taxon>
        <taxon>Aminipila</taxon>
    </lineage>
</organism>
<accession>A0A410PW29</accession>
<dbReference type="InterPro" id="IPR051319">
    <property type="entry name" value="Oligoribo/pAp-PDE_c-di-AMP_PDE"/>
</dbReference>
<evidence type="ECO:0000259" key="1">
    <source>
        <dbReference type="Pfam" id="PF01368"/>
    </source>
</evidence>
<dbReference type="Gene3D" id="3.10.310.30">
    <property type="match status" value="1"/>
</dbReference>
<dbReference type="GO" id="GO:0003676">
    <property type="term" value="F:nucleic acid binding"/>
    <property type="evidence" value="ECO:0007669"/>
    <property type="project" value="InterPro"/>
</dbReference>
<feature type="domain" description="DDH" evidence="1">
    <location>
        <begin position="24"/>
        <end position="163"/>
    </location>
</feature>
<sequence length="327" mass="36814">MKKMNKANNTLKEIAEILMASRSVLLFTHINMDGDTLGSSVALCIALRKLGKQAHILIEDDVAAFLRFLDKGYCTYDNHIIENPDICLCIDCGDVDRFRERKEKFFEGKQKGCIDHHVTTEPFADFNFIDPTASATGEIIYELLKELPVEVDKDIASAIFAAITTDTGNFQYSNTTKRTHLIAAELWDYGVDYNEISVELYQNNRLEKLLLQTKILEQITVFAGGEAAICGVTQEMLEETEGRMEETEGMVETLRDISGIELAIFVKEVSREKCKVSMRSKKYINVAEISQKLNGGGHARAAGCTVMKSYEDTKQEMMRLAEEYLKG</sequence>
<dbReference type="InterPro" id="IPR003156">
    <property type="entry name" value="DHHA1_dom"/>
</dbReference>
<dbReference type="PANTHER" id="PTHR47618">
    <property type="entry name" value="BIFUNCTIONAL OLIGORIBONUCLEASE AND PAP PHOSPHATASE NRNA"/>
    <property type="match status" value="1"/>
</dbReference>
<evidence type="ECO:0000259" key="2">
    <source>
        <dbReference type="Pfam" id="PF02272"/>
    </source>
</evidence>
<dbReference type="AlphaFoldDB" id="A0A410PW29"/>
<dbReference type="Proteomes" id="UP000287601">
    <property type="component" value="Chromosome"/>
</dbReference>
<dbReference type="RefSeq" id="WP_128745773.1">
    <property type="nucleotide sequence ID" value="NZ_CP035281.1"/>
</dbReference>
<keyword evidence="4" id="KW-1185">Reference proteome</keyword>
<dbReference type="InterPro" id="IPR038763">
    <property type="entry name" value="DHH_sf"/>
</dbReference>
<dbReference type="EMBL" id="CP035281">
    <property type="protein sequence ID" value="QAT43124.1"/>
    <property type="molecule type" value="Genomic_DNA"/>
</dbReference>
<dbReference type="Pfam" id="PF01368">
    <property type="entry name" value="DHH"/>
    <property type="match status" value="1"/>
</dbReference>
<evidence type="ECO:0000313" key="4">
    <source>
        <dbReference type="Proteomes" id="UP000287601"/>
    </source>
</evidence>
<proteinExistence type="predicted"/>
<dbReference type="KEGG" id="amij:EQM06_07665"/>
<dbReference type="OrthoDB" id="9803668at2"/>
<name>A0A410PW29_9FIRM</name>
<dbReference type="Gene3D" id="3.90.1640.10">
    <property type="entry name" value="inorganic pyrophosphatase (n-terminal core)"/>
    <property type="match status" value="1"/>
</dbReference>
<gene>
    <name evidence="3" type="ORF">EQM06_07665</name>
</gene>
<reference evidence="3 4" key="1">
    <citation type="submission" date="2019-01" db="EMBL/GenBank/DDBJ databases">
        <title>Draft genomes of a novel of Aminipila strains.</title>
        <authorList>
            <person name="Ma S."/>
        </authorList>
    </citation>
    <scope>NUCLEOTIDE SEQUENCE [LARGE SCALE GENOMIC DNA]</scope>
    <source>
        <strain evidence="4">JN-39</strain>
    </source>
</reference>